<evidence type="ECO:0000313" key="1">
    <source>
        <dbReference type="EMBL" id="KAJ1959625.1"/>
    </source>
</evidence>
<dbReference type="Proteomes" id="UP001150925">
    <property type="component" value="Unassembled WGS sequence"/>
</dbReference>
<gene>
    <name evidence="1" type="ORF">IWQ62_004535</name>
</gene>
<sequence length="174" mass="19936">MSATFDATKAIKSLSHDDLLTLFPAEVRQIGYLAYKTHEKICNYKTSSYRNERNFLYSTYQLSTATHRDGLSLSDDKLETFKSLTTEITPLTPNNGNTRSLGNSIGFGYSVDHFVHPVVSSLNNDVKRLMVDLEAMSDMDLLDFSPTFFLLRYKKPVEAWALIKEHYGRWKDPH</sequence>
<dbReference type="EMBL" id="JANBPY010001541">
    <property type="protein sequence ID" value="KAJ1959625.1"/>
    <property type="molecule type" value="Genomic_DNA"/>
</dbReference>
<accession>A0A9W8E5B7</accession>
<organism evidence="1 2">
    <name type="scientific">Dispira parvispora</name>
    <dbReference type="NCBI Taxonomy" id="1520584"/>
    <lineage>
        <taxon>Eukaryota</taxon>
        <taxon>Fungi</taxon>
        <taxon>Fungi incertae sedis</taxon>
        <taxon>Zoopagomycota</taxon>
        <taxon>Kickxellomycotina</taxon>
        <taxon>Dimargaritomycetes</taxon>
        <taxon>Dimargaritales</taxon>
        <taxon>Dimargaritaceae</taxon>
        <taxon>Dispira</taxon>
    </lineage>
</organism>
<reference evidence="1" key="1">
    <citation type="submission" date="2022-07" db="EMBL/GenBank/DDBJ databases">
        <title>Phylogenomic reconstructions and comparative analyses of Kickxellomycotina fungi.</title>
        <authorList>
            <person name="Reynolds N.K."/>
            <person name="Stajich J.E."/>
            <person name="Barry K."/>
            <person name="Grigoriev I.V."/>
            <person name="Crous P."/>
            <person name="Smith M.E."/>
        </authorList>
    </citation>
    <scope>NUCLEOTIDE SEQUENCE</scope>
    <source>
        <strain evidence="1">RSA 1196</strain>
    </source>
</reference>
<dbReference type="OrthoDB" id="5693230at2759"/>
<keyword evidence="2" id="KW-1185">Reference proteome</keyword>
<evidence type="ECO:0000313" key="2">
    <source>
        <dbReference type="Proteomes" id="UP001150925"/>
    </source>
</evidence>
<dbReference type="AlphaFoldDB" id="A0A9W8E5B7"/>
<comment type="caution">
    <text evidence="1">The sequence shown here is derived from an EMBL/GenBank/DDBJ whole genome shotgun (WGS) entry which is preliminary data.</text>
</comment>
<protein>
    <submittedName>
        <fullName evidence="1">Uncharacterized protein</fullName>
    </submittedName>
</protein>
<proteinExistence type="predicted"/>
<name>A0A9W8E5B7_9FUNG</name>